<evidence type="ECO:0000256" key="2">
    <source>
        <dbReference type="ARBA" id="ARBA00023157"/>
    </source>
</evidence>
<dbReference type="GeneID" id="105897412"/>
<dbReference type="CDD" id="cd00042">
    <property type="entry name" value="CY"/>
    <property type="match status" value="1"/>
</dbReference>
<evidence type="ECO:0000313" key="6">
    <source>
        <dbReference type="RefSeq" id="XP_012679796.1"/>
    </source>
</evidence>
<dbReference type="GO" id="GO:0004869">
    <property type="term" value="F:cysteine-type endopeptidase inhibitor activity"/>
    <property type="evidence" value="ECO:0007669"/>
    <property type="project" value="InterPro"/>
</dbReference>
<dbReference type="GO" id="GO:0031643">
    <property type="term" value="P:positive regulation of myelination"/>
    <property type="evidence" value="ECO:0007669"/>
    <property type="project" value="TreeGrafter"/>
</dbReference>
<dbReference type="GO" id="GO:0005615">
    <property type="term" value="C:extracellular space"/>
    <property type="evidence" value="ECO:0007669"/>
    <property type="project" value="TreeGrafter"/>
</dbReference>
<dbReference type="GO" id="GO:0005770">
    <property type="term" value="C:late endosome"/>
    <property type="evidence" value="ECO:0007669"/>
    <property type="project" value="TreeGrafter"/>
</dbReference>
<dbReference type="PANTHER" id="PTHR47141">
    <property type="entry name" value="CYSTATIN-F"/>
    <property type="match status" value="1"/>
</dbReference>
<dbReference type="GO" id="GO:0005764">
    <property type="term" value="C:lysosome"/>
    <property type="evidence" value="ECO:0007669"/>
    <property type="project" value="TreeGrafter"/>
</dbReference>
<dbReference type="InterPro" id="IPR042886">
    <property type="entry name" value="Cystatin-F"/>
</dbReference>
<feature type="chain" id="PRO_5028484435" evidence="3">
    <location>
        <begin position="19"/>
        <end position="162"/>
    </location>
</feature>
<keyword evidence="2" id="KW-1015">Disulfide bond</keyword>
<dbReference type="GO" id="GO:0006955">
    <property type="term" value="P:immune response"/>
    <property type="evidence" value="ECO:0007669"/>
    <property type="project" value="InterPro"/>
</dbReference>
<dbReference type="GO" id="GO:0005783">
    <property type="term" value="C:endoplasmic reticulum"/>
    <property type="evidence" value="ECO:0007669"/>
    <property type="project" value="TreeGrafter"/>
</dbReference>
<dbReference type="FunFam" id="3.10.450.10:FF:000004">
    <property type="entry name" value="Cystatin C"/>
    <property type="match status" value="1"/>
</dbReference>
<dbReference type="KEGG" id="char:105897412"/>
<keyword evidence="5" id="KW-1185">Reference proteome</keyword>
<sequence>MEACYLLFLCICAASCSLDKVPVKGPGPGALHNISKNDPGVKKAVLSGTNTFNNQSNDAFLFKASAVDSAQRQIVKGILYHLKVEISRTMCRKSSKDTDLASCRFQPQGQLQQTFLCNFQVWSMPWLKKMTTTYFFCLPSDELPPFPHPAQHQPLPHIFTDD</sequence>
<dbReference type="Proteomes" id="UP000515152">
    <property type="component" value="Chromosome 13"/>
</dbReference>
<evidence type="ECO:0000256" key="1">
    <source>
        <dbReference type="ARBA" id="ARBA00009403"/>
    </source>
</evidence>
<dbReference type="SMART" id="SM00043">
    <property type="entry name" value="CY"/>
    <property type="match status" value="1"/>
</dbReference>
<reference evidence="6" key="1">
    <citation type="submission" date="2025-08" db="UniProtKB">
        <authorList>
            <consortium name="RefSeq"/>
        </authorList>
    </citation>
    <scope>IDENTIFICATION</scope>
</reference>
<dbReference type="GO" id="GO:1903979">
    <property type="term" value="P:negative regulation of microglial cell activation"/>
    <property type="evidence" value="ECO:0007669"/>
    <property type="project" value="TreeGrafter"/>
</dbReference>
<dbReference type="GO" id="GO:0005794">
    <property type="term" value="C:Golgi apparatus"/>
    <property type="evidence" value="ECO:0007669"/>
    <property type="project" value="TreeGrafter"/>
</dbReference>
<proteinExistence type="inferred from homology"/>
<protein>
    <submittedName>
        <fullName evidence="6">Cystatin-2</fullName>
    </submittedName>
</protein>
<keyword evidence="3" id="KW-0732">Signal</keyword>
<name>A0A6P3VSH0_CLUHA</name>
<organism evidence="5 6">
    <name type="scientific">Clupea harengus</name>
    <name type="common">Atlantic herring</name>
    <dbReference type="NCBI Taxonomy" id="7950"/>
    <lineage>
        <taxon>Eukaryota</taxon>
        <taxon>Metazoa</taxon>
        <taxon>Chordata</taxon>
        <taxon>Craniata</taxon>
        <taxon>Vertebrata</taxon>
        <taxon>Euteleostomi</taxon>
        <taxon>Actinopterygii</taxon>
        <taxon>Neopterygii</taxon>
        <taxon>Teleostei</taxon>
        <taxon>Clupei</taxon>
        <taxon>Clupeiformes</taxon>
        <taxon>Clupeoidei</taxon>
        <taxon>Clupeidae</taxon>
        <taxon>Clupea</taxon>
    </lineage>
</organism>
<dbReference type="SUPFAM" id="SSF54403">
    <property type="entry name" value="Cystatin/monellin"/>
    <property type="match status" value="1"/>
</dbReference>
<feature type="signal peptide" evidence="3">
    <location>
        <begin position="1"/>
        <end position="18"/>
    </location>
</feature>
<accession>A0A6P3VSH0</accession>
<comment type="similarity">
    <text evidence="1">Belongs to the cystatin family.</text>
</comment>
<dbReference type="InterPro" id="IPR046350">
    <property type="entry name" value="Cystatin_sf"/>
</dbReference>
<evidence type="ECO:0000259" key="4">
    <source>
        <dbReference type="SMART" id="SM00043"/>
    </source>
</evidence>
<gene>
    <name evidence="6" type="primary">LOC105897412</name>
</gene>
<dbReference type="OrthoDB" id="9929365at2759"/>
<evidence type="ECO:0000256" key="3">
    <source>
        <dbReference type="SAM" id="SignalP"/>
    </source>
</evidence>
<dbReference type="PANTHER" id="PTHR47141:SF1">
    <property type="entry name" value="CYSTATIN-F"/>
    <property type="match status" value="1"/>
</dbReference>
<dbReference type="AlphaFoldDB" id="A0A6P3VSH0"/>
<evidence type="ECO:0000313" key="5">
    <source>
        <dbReference type="Proteomes" id="UP000515152"/>
    </source>
</evidence>
<dbReference type="Gene3D" id="3.10.450.10">
    <property type="match status" value="1"/>
</dbReference>
<dbReference type="Pfam" id="PF00031">
    <property type="entry name" value="Cystatin"/>
    <property type="match status" value="1"/>
</dbReference>
<dbReference type="RefSeq" id="XP_012679796.1">
    <property type="nucleotide sequence ID" value="XM_012824342.3"/>
</dbReference>
<dbReference type="InterPro" id="IPR000010">
    <property type="entry name" value="Cystatin_dom"/>
</dbReference>
<feature type="domain" description="Cystatin" evidence="4">
    <location>
        <begin position="26"/>
        <end position="138"/>
    </location>
</feature>